<sequence>MNLRHARTLVTSLLCTGLLASSGLALADDRGRWSRDWDDRRDHRHHKHQRHYRDHERTVIRERVIIREQPRYIREREVRTHYYTPPRYYSAPAPAIVIGVNIPPLVIPLR</sequence>
<gene>
    <name evidence="1" type="ORF">SDC9_161396</name>
</gene>
<dbReference type="EMBL" id="VSSQ01060660">
    <property type="protein sequence ID" value="MPN14070.1"/>
    <property type="molecule type" value="Genomic_DNA"/>
</dbReference>
<protein>
    <submittedName>
        <fullName evidence="1">Uncharacterized protein</fullName>
    </submittedName>
</protein>
<dbReference type="AlphaFoldDB" id="A0A645FJD1"/>
<reference evidence="1" key="1">
    <citation type="submission" date="2019-08" db="EMBL/GenBank/DDBJ databases">
        <authorList>
            <person name="Kucharzyk K."/>
            <person name="Murdoch R.W."/>
            <person name="Higgins S."/>
            <person name="Loffler F."/>
        </authorList>
    </citation>
    <scope>NUCLEOTIDE SEQUENCE</scope>
</reference>
<accession>A0A645FJD1</accession>
<evidence type="ECO:0000313" key="1">
    <source>
        <dbReference type="EMBL" id="MPN14070.1"/>
    </source>
</evidence>
<proteinExistence type="predicted"/>
<organism evidence="1">
    <name type="scientific">bioreactor metagenome</name>
    <dbReference type="NCBI Taxonomy" id="1076179"/>
    <lineage>
        <taxon>unclassified sequences</taxon>
        <taxon>metagenomes</taxon>
        <taxon>ecological metagenomes</taxon>
    </lineage>
</organism>
<comment type="caution">
    <text evidence="1">The sequence shown here is derived from an EMBL/GenBank/DDBJ whole genome shotgun (WGS) entry which is preliminary data.</text>
</comment>
<name>A0A645FJD1_9ZZZZ</name>